<dbReference type="RefSeq" id="WP_016419497.1">
    <property type="nucleotide sequence ID" value="NZ_FNND01000001.1"/>
</dbReference>
<dbReference type="AlphaFoldDB" id="A0A1H2QMJ1"/>
<dbReference type="OrthoDB" id="1096108at2"/>
<dbReference type="EMBL" id="FNND01000001">
    <property type="protein sequence ID" value="SDW08108.1"/>
    <property type="molecule type" value="Genomic_DNA"/>
</dbReference>
<evidence type="ECO:0000313" key="7">
    <source>
        <dbReference type="EMBL" id="SDW08108.1"/>
    </source>
</evidence>
<protein>
    <submittedName>
        <fullName evidence="7">Lipopolysaccharide export system permease protein</fullName>
    </submittedName>
</protein>
<evidence type="ECO:0000313" key="8">
    <source>
        <dbReference type="Proteomes" id="UP000182771"/>
    </source>
</evidence>
<feature type="transmembrane region" description="Helical" evidence="6">
    <location>
        <begin position="431"/>
        <end position="452"/>
    </location>
</feature>
<sequence length="478" mass="54087">MKILDRYILSRFIYNFIASLFIITLIFVFQTIWLYIDELVGKGLSIFVVIKFIALMLPNLIPLILPLTVVLSSIMTLGALGESYELAAMKASGVSLLKASRTLIVFMILLSIGVFFTFNNLQPWSNRKVVALRASIRNKQPALAISQGIFNNVQDFSIKVGRKTGENGEFLHDIVIHKLNAYKQNRTVIKAKNGTLSGHKKGSDILQLVLKDGAYYEDVDNDNANYPFVKAKFQTHILNIDISSLNEDINYNENAEKDYYRTMNISQLSYTLDSIVGDYRQELKDFGENFYRRTGVSYLSDKQTDQQPSSGEKVKSATELLDRYKEKDEHTQIYSLAKDNISSLINNIDNNKENMEYQQKLINVYRLTLSDKIALAITCFVLFFVAAPLGAVIRKGGVGMPLVVAIGLFLAYYFSGLLTKNMATNGNINPYVAPWIPTFFLLPLGVYLTIFVNEDKSVGNFGELVYRIKKRFSKKIKS</sequence>
<dbReference type="GO" id="GO:0043190">
    <property type="term" value="C:ATP-binding cassette (ABC) transporter complex"/>
    <property type="evidence" value="ECO:0007669"/>
    <property type="project" value="TreeGrafter"/>
</dbReference>
<evidence type="ECO:0000256" key="6">
    <source>
        <dbReference type="SAM" id="Phobius"/>
    </source>
</evidence>
<comment type="caution">
    <text evidence="7">The sequence shown here is derived from an EMBL/GenBank/DDBJ whole genome shotgun (WGS) entry which is preliminary data.</text>
</comment>
<dbReference type="Pfam" id="PF03739">
    <property type="entry name" value="LptF_LptG"/>
    <property type="match status" value="1"/>
</dbReference>
<keyword evidence="4 6" id="KW-1133">Transmembrane helix</keyword>
<reference evidence="7 8" key="1">
    <citation type="submission" date="2016-10" db="EMBL/GenBank/DDBJ databases">
        <authorList>
            <person name="Varghese N."/>
            <person name="Submissions S."/>
        </authorList>
    </citation>
    <scope>NUCLEOTIDE SEQUENCE [LARGE SCALE GENOMIC DNA]</scope>
    <source>
        <strain evidence="7 8">DSM 11449</strain>
    </source>
</reference>
<evidence type="ECO:0000256" key="1">
    <source>
        <dbReference type="ARBA" id="ARBA00004651"/>
    </source>
</evidence>
<keyword evidence="8" id="KW-1185">Reference proteome</keyword>
<evidence type="ECO:0000256" key="4">
    <source>
        <dbReference type="ARBA" id="ARBA00022989"/>
    </source>
</evidence>
<dbReference type="InterPro" id="IPR005495">
    <property type="entry name" value="LptG/LptF_permease"/>
</dbReference>
<evidence type="ECO:0000256" key="2">
    <source>
        <dbReference type="ARBA" id="ARBA00022475"/>
    </source>
</evidence>
<dbReference type="GeneID" id="85017932"/>
<name>A0A1H2QMJ1_9FLAO</name>
<feature type="transmembrane region" description="Helical" evidence="6">
    <location>
        <begin position="373"/>
        <end position="393"/>
    </location>
</feature>
<dbReference type="GO" id="GO:0015920">
    <property type="term" value="P:lipopolysaccharide transport"/>
    <property type="evidence" value="ECO:0007669"/>
    <property type="project" value="TreeGrafter"/>
</dbReference>
<dbReference type="Proteomes" id="UP000182771">
    <property type="component" value="Unassembled WGS sequence"/>
</dbReference>
<feature type="transmembrane region" description="Helical" evidence="6">
    <location>
        <begin position="12"/>
        <end position="33"/>
    </location>
</feature>
<accession>A0A1H2QMJ1</accession>
<proteinExistence type="predicted"/>
<dbReference type="PANTHER" id="PTHR33529:SF6">
    <property type="entry name" value="YJGP_YJGQ FAMILY PERMEASE"/>
    <property type="match status" value="1"/>
</dbReference>
<keyword evidence="5 6" id="KW-0472">Membrane</keyword>
<feature type="transmembrane region" description="Helical" evidence="6">
    <location>
        <begin position="39"/>
        <end position="57"/>
    </location>
</feature>
<dbReference type="PANTHER" id="PTHR33529">
    <property type="entry name" value="SLR0882 PROTEIN-RELATED"/>
    <property type="match status" value="1"/>
</dbReference>
<keyword evidence="2" id="KW-1003">Cell membrane</keyword>
<organism evidence="7 8">
    <name type="scientific">Capnocytophaga granulosa</name>
    <dbReference type="NCBI Taxonomy" id="45242"/>
    <lineage>
        <taxon>Bacteria</taxon>
        <taxon>Pseudomonadati</taxon>
        <taxon>Bacteroidota</taxon>
        <taxon>Flavobacteriia</taxon>
        <taxon>Flavobacteriales</taxon>
        <taxon>Flavobacteriaceae</taxon>
        <taxon>Capnocytophaga</taxon>
    </lineage>
</organism>
<feature type="transmembrane region" description="Helical" evidence="6">
    <location>
        <begin position="64"/>
        <end position="81"/>
    </location>
</feature>
<evidence type="ECO:0000256" key="3">
    <source>
        <dbReference type="ARBA" id="ARBA00022692"/>
    </source>
</evidence>
<feature type="transmembrane region" description="Helical" evidence="6">
    <location>
        <begin position="399"/>
        <end position="419"/>
    </location>
</feature>
<feature type="transmembrane region" description="Helical" evidence="6">
    <location>
        <begin position="101"/>
        <end position="118"/>
    </location>
</feature>
<evidence type="ECO:0000256" key="5">
    <source>
        <dbReference type="ARBA" id="ARBA00023136"/>
    </source>
</evidence>
<gene>
    <name evidence="7" type="ORF">SAMN05444420_101195</name>
</gene>
<comment type="subcellular location">
    <subcellularLocation>
        <location evidence="1">Cell membrane</location>
        <topology evidence="1">Multi-pass membrane protein</topology>
    </subcellularLocation>
</comment>
<keyword evidence="3 6" id="KW-0812">Transmembrane</keyword>